<keyword evidence="1" id="KW-1133">Transmembrane helix</keyword>
<dbReference type="STRING" id="1641875.XM53_18175"/>
<organism evidence="2 3">
    <name type="scientific">Roseovarius atlanticus</name>
    <dbReference type="NCBI Taxonomy" id="1641875"/>
    <lineage>
        <taxon>Bacteria</taxon>
        <taxon>Pseudomonadati</taxon>
        <taxon>Pseudomonadota</taxon>
        <taxon>Alphaproteobacteria</taxon>
        <taxon>Rhodobacterales</taxon>
        <taxon>Roseobacteraceae</taxon>
        <taxon>Roseovarius</taxon>
    </lineage>
</organism>
<reference evidence="2 3" key="1">
    <citation type="submission" date="2015-04" db="EMBL/GenBank/DDBJ databases">
        <title>The draft genome sequence of Roseovarius sp.R12b.</title>
        <authorList>
            <person name="Li G."/>
            <person name="Lai Q."/>
            <person name="Shao Z."/>
            <person name="Yan P."/>
        </authorList>
    </citation>
    <scope>NUCLEOTIDE SEQUENCE [LARGE SCALE GENOMIC DNA]</scope>
    <source>
        <strain evidence="2 3">R12B</strain>
    </source>
</reference>
<comment type="caution">
    <text evidence="2">The sequence shown here is derived from an EMBL/GenBank/DDBJ whole genome shotgun (WGS) entry which is preliminary data.</text>
</comment>
<name>A0A0T5NQ92_9RHOB</name>
<dbReference type="PATRIC" id="fig|1641875.4.peg.2158"/>
<keyword evidence="1" id="KW-0472">Membrane</keyword>
<proteinExistence type="predicted"/>
<evidence type="ECO:0000313" key="2">
    <source>
        <dbReference type="EMBL" id="KRS11009.1"/>
    </source>
</evidence>
<protein>
    <submittedName>
        <fullName evidence="2">Uncharacterized protein</fullName>
    </submittedName>
</protein>
<dbReference type="AlphaFoldDB" id="A0A0T5NQ92"/>
<keyword evidence="3" id="KW-1185">Reference proteome</keyword>
<sequence>MLDFLKENVEIVQIAASLTTTFVWLVYLHIFLSGYIQQRRSSILINRGGGQDMKARCLVSNMGAQPAYLLDVLASLDRGEEVDVASVVDREELRKEELEQPTNVTGQGPIPSGGYVDIGTFEDVARRAGHSADESDLKDRCLKLVAVCATNQANHVVAAVREFDLVPGGEGVRLAPRKLEARQIRSRRLRKKITSMLERLERNDGNAEIGAEFARL</sequence>
<dbReference type="Proteomes" id="UP000051295">
    <property type="component" value="Unassembled WGS sequence"/>
</dbReference>
<feature type="transmembrane region" description="Helical" evidence="1">
    <location>
        <begin position="12"/>
        <end position="32"/>
    </location>
</feature>
<dbReference type="RefSeq" id="WP_057795918.1">
    <property type="nucleotide sequence ID" value="NZ_LAXJ01000024.1"/>
</dbReference>
<keyword evidence="1" id="KW-0812">Transmembrane</keyword>
<dbReference type="EMBL" id="LAXJ01000024">
    <property type="protein sequence ID" value="KRS11009.1"/>
    <property type="molecule type" value="Genomic_DNA"/>
</dbReference>
<accession>A0A0T5NQ92</accession>
<evidence type="ECO:0000313" key="3">
    <source>
        <dbReference type="Proteomes" id="UP000051295"/>
    </source>
</evidence>
<gene>
    <name evidence="2" type="ORF">XM53_18175</name>
</gene>
<dbReference type="OrthoDB" id="7406133at2"/>
<evidence type="ECO:0000256" key="1">
    <source>
        <dbReference type="SAM" id="Phobius"/>
    </source>
</evidence>